<dbReference type="PANTHER" id="PTHR11947">
    <property type="entry name" value="PYRUVATE DEHYDROGENASE KINASE"/>
    <property type="match status" value="1"/>
</dbReference>
<evidence type="ECO:0000256" key="6">
    <source>
        <dbReference type="ARBA" id="ARBA00022777"/>
    </source>
</evidence>
<sequence length="457" mass="51517">MNSSFFFGKNLLFKTSITKSTFSLENNNLLTKQIRNYSKGKISFYDTALLSKYANQHLKPVSLRQLITYGERPLTREKLLDLTRFSQTELPVRLAKRVVAFHNLPFIVGTNPHVFGVYRLYYEAFERLRVFRLVRNLEEEKVYTKSLLQTIQILSNVIPSIAQGIQECTKYIGKPQKDKFLNDLIWSRIGLRVIGEQQVSLSEQFYEQEDIRNETNLEKKKELGSDIDSAWVGTIHTKLKVAKLFEQSSLFVQNMCELHYGITPEFVIDGDTDIEFSYIPSHLEYMSLEILKNAFRASVEWAIKSQKNGNGSVSEYMFDGSGLKFGDRNKIQPIQITVTKGAGSVCIRIRDCGGGIQPETLARIFEYSFSTYHGDENSHAADDANSSHHGGISLTSNLMMQNGAGGPIAGLGFGIPMTKVYAEYFGGSLDIISVIGHGCDVFLKLPSIDYNVGNLQI</sequence>
<dbReference type="GO" id="GO:0005759">
    <property type="term" value="C:mitochondrial matrix"/>
    <property type="evidence" value="ECO:0007669"/>
    <property type="project" value="UniProtKB-SubCell"/>
</dbReference>
<evidence type="ECO:0000259" key="12">
    <source>
        <dbReference type="Pfam" id="PF10436"/>
    </source>
</evidence>
<feature type="domain" description="Histidine kinase/HSP90-like ATPase" evidence="11">
    <location>
        <begin position="330"/>
        <end position="446"/>
    </location>
</feature>
<dbReference type="EMBL" id="MBFU01000313">
    <property type="protein sequence ID" value="PWA00766.1"/>
    <property type="molecule type" value="Genomic_DNA"/>
</dbReference>
<evidence type="ECO:0000313" key="13">
    <source>
        <dbReference type="EMBL" id="PWA00766.1"/>
    </source>
</evidence>
<dbReference type="InterPro" id="IPR004358">
    <property type="entry name" value="Sig_transdc_His_kin-like_C"/>
</dbReference>
<protein>
    <recommendedName>
        <fullName evidence="10">Protein-serine/threonine kinase</fullName>
        <ecNumber evidence="10">2.7.11.-</ecNumber>
    </recommendedName>
</protein>
<keyword evidence="4 10" id="KW-0808">Transferase</keyword>
<evidence type="ECO:0000256" key="3">
    <source>
        <dbReference type="ARBA" id="ARBA00022553"/>
    </source>
</evidence>
<name>A0A2U1J6Q7_SMIAN</name>
<evidence type="ECO:0000259" key="11">
    <source>
        <dbReference type="Pfam" id="PF02518"/>
    </source>
</evidence>
<evidence type="ECO:0000256" key="5">
    <source>
        <dbReference type="ARBA" id="ARBA00022741"/>
    </source>
</evidence>
<keyword evidence="6 10" id="KW-0418">Kinase</keyword>
<dbReference type="GO" id="GO:0010906">
    <property type="term" value="P:regulation of glucose metabolic process"/>
    <property type="evidence" value="ECO:0007669"/>
    <property type="project" value="TreeGrafter"/>
</dbReference>
<feature type="domain" description="Branched-chain alpha-ketoacid dehydrogenase kinase/Pyruvate dehydrogenase kinase N-terminal" evidence="12">
    <location>
        <begin position="60"/>
        <end position="235"/>
    </location>
</feature>
<dbReference type="Gene3D" id="3.30.565.10">
    <property type="entry name" value="Histidine kinase-like ATPase, C-terminal domain"/>
    <property type="match status" value="1"/>
</dbReference>
<comment type="caution">
    <text evidence="13">The sequence shown here is derived from an EMBL/GenBank/DDBJ whole genome shotgun (WGS) entry which is preliminary data.</text>
</comment>
<dbReference type="AlphaFoldDB" id="A0A2U1J6Q7"/>
<dbReference type="Proteomes" id="UP000245591">
    <property type="component" value="Unassembled WGS sequence"/>
</dbReference>
<keyword evidence="7 10" id="KW-0067">ATP-binding</keyword>
<keyword evidence="9 10" id="KW-0496">Mitochondrion</keyword>
<evidence type="ECO:0000313" key="14">
    <source>
        <dbReference type="Proteomes" id="UP000245591"/>
    </source>
</evidence>
<evidence type="ECO:0000256" key="10">
    <source>
        <dbReference type="RuleBase" id="RU366032"/>
    </source>
</evidence>
<dbReference type="Pfam" id="PF10436">
    <property type="entry name" value="BCDHK_Adom3"/>
    <property type="match status" value="1"/>
</dbReference>
<dbReference type="PRINTS" id="PR00344">
    <property type="entry name" value="BCTRLSENSOR"/>
</dbReference>
<evidence type="ECO:0000256" key="7">
    <source>
        <dbReference type="ARBA" id="ARBA00022840"/>
    </source>
</evidence>
<dbReference type="Pfam" id="PF02518">
    <property type="entry name" value="HATPase_c"/>
    <property type="match status" value="1"/>
</dbReference>
<dbReference type="InterPro" id="IPR003594">
    <property type="entry name" value="HATPase_dom"/>
</dbReference>
<organism evidence="13 14">
    <name type="scientific">Smittium angustum</name>
    <dbReference type="NCBI Taxonomy" id="133377"/>
    <lineage>
        <taxon>Eukaryota</taxon>
        <taxon>Fungi</taxon>
        <taxon>Fungi incertae sedis</taxon>
        <taxon>Zoopagomycota</taxon>
        <taxon>Kickxellomycotina</taxon>
        <taxon>Harpellomycetes</taxon>
        <taxon>Harpellales</taxon>
        <taxon>Legeriomycetaceae</taxon>
        <taxon>Smittium</taxon>
    </lineage>
</organism>
<evidence type="ECO:0000256" key="2">
    <source>
        <dbReference type="ARBA" id="ARBA00006155"/>
    </source>
</evidence>
<dbReference type="GO" id="GO:0005524">
    <property type="term" value="F:ATP binding"/>
    <property type="evidence" value="ECO:0007669"/>
    <property type="project" value="UniProtKB-UniRule"/>
</dbReference>
<dbReference type="EC" id="2.7.11.-" evidence="10"/>
<evidence type="ECO:0000256" key="1">
    <source>
        <dbReference type="ARBA" id="ARBA00004305"/>
    </source>
</evidence>
<comment type="subcellular location">
    <subcellularLocation>
        <location evidence="1 10">Mitochondrion matrix</location>
    </subcellularLocation>
</comment>
<dbReference type="PANTHER" id="PTHR11947:SF20">
    <property type="entry name" value="[3-METHYL-2-OXOBUTANOATE DEHYDROGENASE [LIPOAMIDE]] KINASE, MITOCHONDRIAL"/>
    <property type="match status" value="1"/>
</dbReference>
<reference evidence="13 14" key="1">
    <citation type="journal article" date="2018" name="MBio">
        <title>Comparative Genomics Reveals the Core Gene Toolbox for the Fungus-Insect Symbiosis.</title>
        <authorList>
            <person name="Wang Y."/>
            <person name="Stata M."/>
            <person name="Wang W."/>
            <person name="Stajich J.E."/>
            <person name="White M.M."/>
            <person name="Moncalvo J.M."/>
        </authorList>
    </citation>
    <scope>NUCLEOTIDE SEQUENCE [LARGE SCALE GENOMIC DNA]</scope>
    <source>
        <strain evidence="13 14">AUS-126-30</strain>
    </source>
</reference>
<proteinExistence type="inferred from homology"/>
<dbReference type="GO" id="GO:0004740">
    <property type="term" value="F:pyruvate dehydrogenase (acetyl-transferring) kinase activity"/>
    <property type="evidence" value="ECO:0007669"/>
    <property type="project" value="TreeGrafter"/>
</dbReference>
<evidence type="ECO:0000256" key="9">
    <source>
        <dbReference type="ARBA" id="ARBA00023128"/>
    </source>
</evidence>
<keyword evidence="8" id="KW-0809">Transit peptide</keyword>
<accession>A0A2U1J6Q7</accession>
<keyword evidence="3" id="KW-0597">Phosphoprotein</keyword>
<dbReference type="SUPFAM" id="SSF55874">
    <property type="entry name" value="ATPase domain of HSP90 chaperone/DNA topoisomerase II/histidine kinase"/>
    <property type="match status" value="1"/>
</dbReference>
<dbReference type="InterPro" id="IPR036784">
    <property type="entry name" value="AK/P_DHK_N_sf"/>
</dbReference>
<evidence type="ECO:0000256" key="8">
    <source>
        <dbReference type="ARBA" id="ARBA00022946"/>
    </source>
</evidence>
<comment type="similarity">
    <text evidence="2 10">Belongs to the PDK/BCKDK protein kinase family.</text>
</comment>
<dbReference type="Gene3D" id="1.20.140.20">
    <property type="entry name" value="Alpha-ketoacid/pyruvate dehydrogenase kinase, N-terminal domain"/>
    <property type="match status" value="1"/>
</dbReference>
<gene>
    <name evidence="13" type="ORF">BB558_003207</name>
</gene>
<keyword evidence="14" id="KW-1185">Reference proteome</keyword>
<dbReference type="SUPFAM" id="SSF69012">
    <property type="entry name" value="alpha-ketoacid dehydrogenase kinase, N-terminal domain"/>
    <property type="match status" value="1"/>
</dbReference>
<dbReference type="InterPro" id="IPR039028">
    <property type="entry name" value="BCKD/PDK"/>
</dbReference>
<keyword evidence="5 10" id="KW-0547">Nucleotide-binding</keyword>
<evidence type="ECO:0000256" key="4">
    <source>
        <dbReference type="ARBA" id="ARBA00022679"/>
    </source>
</evidence>
<dbReference type="InterPro" id="IPR018955">
    <property type="entry name" value="BCDHK/PDK_N"/>
</dbReference>
<dbReference type="InterPro" id="IPR036890">
    <property type="entry name" value="HATPase_C_sf"/>
</dbReference>